<accession>A0ABV3Z518</accession>
<evidence type="ECO:0000256" key="3">
    <source>
        <dbReference type="ARBA" id="ARBA00017562"/>
    </source>
</evidence>
<evidence type="ECO:0000256" key="1">
    <source>
        <dbReference type="ARBA" id="ARBA00003761"/>
    </source>
</evidence>
<feature type="domain" description="Lipoyl-binding" evidence="11">
    <location>
        <begin position="81"/>
        <end position="157"/>
    </location>
</feature>
<evidence type="ECO:0000256" key="7">
    <source>
        <dbReference type="ARBA" id="ARBA00023160"/>
    </source>
</evidence>
<evidence type="ECO:0000256" key="5">
    <source>
        <dbReference type="ARBA" id="ARBA00022832"/>
    </source>
</evidence>
<keyword evidence="13" id="KW-1185">Reference proteome</keyword>
<protein>
    <recommendedName>
        <fullName evidence="3 9">Biotin carboxyl carrier protein of acetyl-CoA carboxylase</fullName>
    </recommendedName>
</protein>
<reference evidence="12 13" key="1">
    <citation type="submission" date="2024-05" db="EMBL/GenBank/DDBJ databases">
        <title>Three bacterial strains, DH-69, EH-24, and ECK-19 isolated from coastal sediments.</title>
        <authorList>
            <person name="Ye Y.-Q."/>
            <person name="Du Z.-J."/>
        </authorList>
    </citation>
    <scope>NUCLEOTIDE SEQUENCE [LARGE SCALE GENOMIC DNA]</scope>
    <source>
        <strain evidence="12 13">ECK-19</strain>
    </source>
</reference>
<gene>
    <name evidence="12" type="primary">accB</name>
    <name evidence="12" type="ORF">ABFZ84_08520</name>
</gene>
<keyword evidence="7 9" id="KW-0275">Fatty acid biosynthesis</keyword>
<keyword evidence="4 9" id="KW-0444">Lipid biosynthesis</keyword>
<evidence type="ECO:0000313" key="13">
    <source>
        <dbReference type="Proteomes" id="UP001560685"/>
    </source>
</evidence>
<dbReference type="SUPFAM" id="SSF51230">
    <property type="entry name" value="Single hybrid motif"/>
    <property type="match status" value="1"/>
</dbReference>
<dbReference type="Gene3D" id="2.40.50.100">
    <property type="match status" value="1"/>
</dbReference>
<evidence type="ECO:0000256" key="8">
    <source>
        <dbReference type="ARBA" id="ARBA00023267"/>
    </source>
</evidence>
<dbReference type="GO" id="GO:0003989">
    <property type="term" value="F:acetyl-CoA carboxylase activity"/>
    <property type="evidence" value="ECO:0007669"/>
    <property type="project" value="UniProtKB-EC"/>
</dbReference>
<dbReference type="PRINTS" id="PR01071">
    <property type="entry name" value="ACOABIOTINCC"/>
</dbReference>
<dbReference type="PROSITE" id="PS00188">
    <property type="entry name" value="BIOTIN"/>
    <property type="match status" value="1"/>
</dbReference>
<proteinExistence type="predicted"/>
<dbReference type="InterPro" id="IPR001249">
    <property type="entry name" value="AcCoA_biotinCC"/>
</dbReference>
<keyword evidence="8 9" id="KW-0092">Biotin</keyword>
<dbReference type="InterPro" id="IPR050709">
    <property type="entry name" value="Biotin_Carboxyl_Carrier/Decarb"/>
</dbReference>
<dbReference type="EMBL" id="JBEHZE010000001">
    <property type="protein sequence ID" value="MEX6633593.1"/>
    <property type="molecule type" value="Genomic_DNA"/>
</dbReference>
<name>A0ABV3Z518_9PROT</name>
<dbReference type="InterPro" id="IPR001882">
    <property type="entry name" value="Biotin_BS"/>
</dbReference>
<evidence type="ECO:0000256" key="9">
    <source>
        <dbReference type="RuleBase" id="RU364072"/>
    </source>
</evidence>
<evidence type="ECO:0000259" key="11">
    <source>
        <dbReference type="PROSITE" id="PS50968"/>
    </source>
</evidence>
<evidence type="ECO:0000256" key="4">
    <source>
        <dbReference type="ARBA" id="ARBA00022516"/>
    </source>
</evidence>
<comment type="caution">
    <text evidence="12">The sequence shown here is derived from an EMBL/GenBank/DDBJ whole genome shotgun (WGS) entry which is preliminary data.</text>
</comment>
<keyword evidence="12" id="KW-0436">Ligase</keyword>
<evidence type="ECO:0000256" key="10">
    <source>
        <dbReference type="SAM" id="MobiDB-lite"/>
    </source>
</evidence>
<dbReference type="PANTHER" id="PTHR45266">
    <property type="entry name" value="OXALOACETATE DECARBOXYLASE ALPHA CHAIN"/>
    <property type="match status" value="1"/>
</dbReference>
<dbReference type="InterPro" id="IPR011053">
    <property type="entry name" value="Single_hybrid_motif"/>
</dbReference>
<dbReference type="Pfam" id="PF00364">
    <property type="entry name" value="Biotin_lipoyl"/>
    <property type="match status" value="1"/>
</dbReference>
<feature type="region of interest" description="Disordered" evidence="10">
    <location>
        <begin position="54"/>
        <end position="73"/>
    </location>
</feature>
<sequence>MSNNKDNKDHGLEAAWIRELAGILEETGLTEIEIEKDTVRLRVSRQGGVAQTFAAAPAPTPAPAPVAAAPTTAAAPAMDHPGAVKSPMVGTAYLSPSPGAAPFAAEGSQVTEGQTVLIVEAMKTMNPISASRSGRVTKVLVTDGQPVEFDEPLIIIE</sequence>
<keyword evidence="5 9" id="KW-0276">Fatty acid metabolism</keyword>
<dbReference type="PROSITE" id="PS50968">
    <property type="entry name" value="BIOTINYL_LIPOYL"/>
    <property type="match status" value="1"/>
</dbReference>
<dbReference type="NCBIfam" id="TIGR00531">
    <property type="entry name" value="BCCP"/>
    <property type="match status" value="1"/>
</dbReference>
<evidence type="ECO:0000313" key="12">
    <source>
        <dbReference type="EMBL" id="MEX6633593.1"/>
    </source>
</evidence>
<dbReference type="CDD" id="cd06850">
    <property type="entry name" value="biotinyl_domain"/>
    <property type="match status" value="1"/>
</dbReference>
<comment type="function">
    <text evidence="1 9">This protein is a component of the acetyl coenzyme A carboxylase complex; first, biotin carboxylase catalyzes the carboxylation of the carrier protein and then the transcarboxylase transfers the carboxyl group to form malonyl-CoA.</text>
</comment>
<evidence type="ECO:0000256" key="6">
    <source>
        <dbReference type="ARBA" id="ARBA00023098"/>
    </source>
</evidence>
<dbReference type="PANTHER" id="PTHR45266:SF3">
    <property type="entry name" value="OXALOACETATE DECARBOXYLASE ALPHA CHAIN"/>
    <property type="match status" value="1"/>
</dbReference>
<comment type="pathway">
    <text evidence="2 9">Lipid metabolism; fatty acid biosynthesis.</text>
</comment>
<keyword evidence="6 9" id="KW-0443">Lipid metabolism</keyword>
<evidence type="ECO:0000256" key="2">
    <source>
        <dbReference type="ARBA" id="ARBA00005194"/>
    </source>
</evidence>
<dbReference type="InterPro" id="IPR000089">
    <property type="entry name" value="Biotin_lipoyl"/>
</dbReference>
<dbReference type="Proteomes" id="UP001560685">
    <property type="component" value="Unassembled WGS sequence"/>
</dbReference>
<organism evidence="12 13">
    <name type="scientific">Hyphococcus lacteus</name>
    <dbReference type="NCBI Taxonomy" id="3143536"/>
    <lineage>
        <taxon>Bacteria</taxon>
        <taxon>Pseudomonadati</taxon>
        <taxon>Pseudomonadota</taxon>
        <taxon>Alphaproteobacteria</taxon>
        <taxon>Parvularculales</taxon>
        <taxon>Parvularculaceae</taxon>
        <taxon>Hyphococcus</taxon>
    </lineage>
</organism>
<dbReference type="RefSeq" id="WP_369313567.1">
    <property type="nucleotide sequence ID" value="NZ_JBEHZE010000001.1"/>
</dbReference>